<keyword evidence="1 3" id="KW-0238">DNA-binding</keyword>
<evidence type="ECO:0000256" key="1">
    <source>
        <dbReference type="ARBA" id="ARBA00023125"/>
    </source>
</evidence>
<gene>
    <name evidence="3" type="ORF">BJY28_002545</name>
</gene>
<evidence type="ECO:0000313" key="4">
    <source>
        <dbReference type="Proteomes" id="UP000592181"/>
    </source>
</evidence>
<dbReference type="GO" id="GO:0003700">
    <property type="term" value="F:DNA-binding transcription factor activity"/>
    <property type="evidence" value="ECO:0007669"/>
    <property type="project" value="InterPro"/>
</dbReference>
<dbReference type="AlphaFoldDB" id="A0A852X4W4"/>
<proteinExistence type="predicted"/>
<protein>
    <submittedName>
        <fullName evidence="3">DNA-binding transcriptional MerR regulator</fullName>
    </submittedName>
</protein>
<dbReference type="PANTHER" id="PTHR30204:SF89">
    <property type="entry name" value="HTH MERR-TYPE DOMAIN-CONTAINING PROTEIN"/>
    <property type="match status" value="1"/>
</dbReference>
<dbReference type="InterPro" id="IPR047057">
    <property type="entry name" value="MerR_fam"/>
</dbReference>
<dbReference type="InterPro" id="IPR009061">
    <property type="entry name" value="DNA-bd_dom_put_sf"/>
</dbReference>
<dbReference type="GO" id="GO:0003677">
    <property type="term" value="F:DNA binding"/>
    <property type="evidence" value="ECO:0007669"/>
    <property type="project" value="UniProtKB-KW"/>
</dbReference>
<organism evidence="3 4">
    <name type="scientific">Janibacter alkaliphilus</name>
    <dbReference type="NCBI Taxonomy" id="1069963"/>
    <lineage>
        <taxon>Bacteria</taxon>
        <taxon>Bacillati</taxon>
        <taxon>Actinomycetota</taxon>
        <taxon>Actinomycetes</taxon>
        <taxon>Micrococcales</taxon>
        <taxon>Intrasporangiaceae</taxon>
        <taxon>Janibacter</taxon>
    </lineage>
</organism>
<accession>A0A852X4W4</accession>
<dbReference type="CDD" id="cd00592">
    <property type="entry name" value="HTH_MerR-like"/>
    <property type="match status" value="1"/>
</dbReference>
<reference evidence="3 4" key="1">
    <citation type="submission" date="2020-07" db="EMBL/GenBank/DDBJ databases">
        <title>Sequencing the genomes of 1000 actinobacteria strains.</title>
        <authorList>
            <person name="Klenk H.-P."/>
        </authorList>
    </citation>
    <scope>NUCLEOTIDE SEQUENCE [LARGE SCALE GENOMIC DNA]</scope>
    <source>
        <strain evidence="3 4">DSM 24723</strain>
    </source>
</reference>
<dbReference type="Pfam" id="PF13411">
    <property type="entry name" value="MerR_1"/>
    <property type="match status" value="1"/>
</dbReference>
<feature type="domain" description="HTH merR-type" evidence="2">
    <location>
        <begin position="24"/>
        <end position="82"/>
    </location>
</feature>
<dbReference type="InterPro" id="IPR000551">
    <property type="entry name" value="MerR-type_HTH_dom"/>
</dbReference>
<dbReference type="EMBL" id="JACBZX010000001">
    <property type="protein sequence ID" value="NYG38076.1"/>
    <property type="molecule type" value="Genomic_DNA"/>
</dbReference>
<dbReference type="PRINTS" id="PR00040">
    <property type="entry name" value="HTHMERR"/>
</dbReference>
<evidence type="ECO:0000259" key="2">
    <source>
        <dbReference type="PROSITE" id="PS50937"/>
    </source>
</evidence>
<keyword evidence="4" id="KW-1185">Reference proteome</keyword>
<dbReference type="PROSITE" id="PS50937">
    <property type="entry name" value="HTH_MERR_2"/>
    <property type="match status" value="1"/>
</dbReference>
<dbReference type="PANTHER" id="PTHR30204">
    <property type="entry name" value="REDOX-CYCLING DRUG-SENSING TRANSCRIPTIONAL ACTIVATOR SOXR"/>
    <property type="match status" value="1"/>
</dbReference>
<dbReference type="Proteomes" id="UP000592181">
    <property type="component" value="Unassembled WGS sequence"/>
</dbReference>
<dbReference type="Gene3D" id="1.10.1660.10">
    <property type="match status" value="1"/>
</dbReference>
<dbReference type="SUPFAM" id="SSF46955">
    <property type="entry name" value="Putative DNA-binding domain"/>
    <property type="match status" value="1"/>
</dbReference>
<dbReference type="RefSeq" id="WP_179463328.1">
    <property type="nucleotide sequence ID" value="NZ_JACBZX010000001.1"/>
</dbReference>
<sequence>MAGDDRDLIGIGAVLERLQPDFPDVTISKIRFLESEGLITPARARSGYRRYGPADLERLRFVLTAQRDRFWPLKVIRERLEAMDRGLVPDDDGQPVVPAAADPAPAVAAPLAPLRLTAAELCRSAGIDEDTYRELVSYGLVDGTAEHHDAATLEVARAAGALVGAGIEVRHLRAFRTAAEREIGLVEHVLGTRGLRGREARADGVDDGAAAETVAQECLDLHLALLRRELDRL</sequence>
<dbReference type="SMART" id="SM00422">
    <property type="entry name" value="HTH_MERR"/>
    <property type="match status" value="1"/>
</dbReference>
<comment type="caution">
    <text evidence="3">The sequence shown here is derived from an EMBL/GenBank/DDBJ whole genome shotgun (WGS) entry which is preliminary data.</text>
</comment>
<evidence type="ECO:0000313" key="3">
    <source>
        <dbReference type="EMBL" id="NYG38076.1"/>
    </source>
</evidence>
<name>A0A852X4W4_9MICO</name>